<evidence type="ECO:0000313" key="5">
    <source>
        <dbReference type="EMBL" id="EGG28210.1"/>
    </source>
</evidence>
<dbReference type="Pfam" id="PF05154">
    <property type="entry name" value="TM2"/>
    <property type="match status" value="2"/>
</dbReference>
<dbReference type="EMBL" id="AEIG01000153">
    <property type="protein sequence ID" value="EGG28210.1"/>
    <property type="molecule type" value="Genomic_DNA"/>
</dbReference>
<dbReference type="eggNOG" id="COG2314">
    <property type="taxonomic scope" value="Bacteria"/>
</dbReference>
<keyword evidence="6" id="KW-1185">Reference proteome</keyword>
<comment type="subcellular location">
    <subcellularLocation>
        <location evidence="1">Membrane</location>
        <topology evidence="1">Multi-pass membrane protein</topology>
    </subcellularLocation>
</comment>
<accession>F3L638</accession>
<evidence type="ECO:0000256" key="4">
    <source>
        <dbReference type="ARBA" id="ARBA00023136"/>
    </source>
</evidence>
<reference evidence="5 6" key="1">
    <citation type="journal article" date="2011" name="J. Bacteriol.">
        <title>Genome sequence of strain IMCC3088, a proteorhodopsin-containing marine bacterium belonging to the OM60/NOR5 clade.</title>
        <authorList>
            <person name="Jang Y."/>
            <person name="Oh H.M."/>
            <person name="Kang I."/>
            <person name="Lee K."/>
            <person name="Yang S.J."/>
            <person name="Cho J.C."/>
        </authorList>
    </citation>
    <scope>NUCLEOTIDE SEQUENCE [LARGE SCALE GENOMIC DNA]</scope>
    <source>
        <strain evidence="5 6">IMCC3088</strain>
    </source>
</reference>
<evidence type="ECO:0000256" key="1">
    <source>
        <dbReference type="ARBA" id="ARBA00004141"/>
    </source>
</evidence>
<name>F3L638_9GAMM</name>
<dbReference type="GO" id="GO:0016020">
    <property type="term" value="C:membrane"/>
    <property type="evidence" value="ECO:0007669"/>
    <property type="project" value="UniProtKB-SubCell"/>
</dbReference>
<organism evidence="5 6">
    <name type="scientific">Aequoribacter fuscus</name>
    <dbReference type="NCBI Taxonomy" id="2518989"/>
    <lineage>
        <taxon>Bacteria</taxon>
        <taxon>Pseudomonadati</taxon>
        <taxon>Pseudomonadota</taxon>
        <taxon>Gammaproteobacteria</taxon>
        <taxon>Cellvibrionales</taxon>
        <taxon>Halieaceae</taxon>
        <taxon>Aequoribacter</taxon>
    </lineage>
</organism>
<dbReference type="InterPro" id="IPR007829">
    <property type="entry name" value="TM2"/>
</dbReference>
<keyword evidence="4" id="KW-0472">Membrane</keyword>
<evidence type="ECO:0000313" key="6">
    <source>
        <dbReference type="Proteomes" id="UP000005615"/>
    </source>
</evidence>
<dbReference type="AlphaFoldDB" id="F3L638"/>
<dbReference type="OrthoDB" id="2004788at2"/>
<dbReference type="PANTHER" id="PTHR21016">
    <property type="entry name" value="BETA-AMYLOID BINDING PROTEIN-RELATED"/>
    <property type="match status" value="1"/>
</dbReference>
<dbReference type="PANTHER" id="PTHR21016:SF25">
    <property type="entry name" value="TM2 DOMAIN-CONTAINING PROTEIN DDB_G0277895-RELATED"/>
    <property type="match status" value="1"/>
</dbReference>
<sequence>MAPSNNTNTHSMLMGYLLWIFGFMGAHRFYYGKQVSGTIWFFTLGLFFVGWIVDLFLIPSMDKQADWRFTDGPINYSLAWIFLTFLGIFGVHRFYMGKIFTGLLYLFTGGLFLLGWLYDLYTLNEQITQENAQRRAW</sequence>
<evidence type="ECO:0000256" key="3">
    <source>
        <dbReference type="ARBA" id="ARBA00022989"/>
    </source>
</evidence>
<keyword evidence="2" id="KW-0812">Transmembrane</keyword>
<dbReference type="RefSeq" id="WP_009577348.1">
    <property type="nucleotide sequence ID" value="NZ_AEIG01000153.1"/>
</dbReference>
<keyword evidence="3" id="KW-1133">Transmembrane helix</keyword>
<dbReference type="InterPro" id="IPR050932">
    <property type="entry name" value="TM2D1-3-like"/>
</dbReference>
<evidence type="ECO:0000256" key="2">
    <source>
        <dbReference type="ARBA" id="ARBA00022692"/>
    </source>
</evidence>
<dbReference type="STRING" id="2518989.IMCC3088_697"/>
<gene>
    <name evidence="5" type="ORF">IMCC3088_697</name>
</gene>
<comment type="caution">
    <text evidence="5">The sequence shown here is derived from an EMBL/GenBank/DDBJ whole genome shotgun (WGS) entry which is preliminary data.</text>
</comment>
<dbReference type="Proteomes" id="UP000005615">
    <property type="component" value="Unassembled WGS sequence"/>
</dbReference>
<protein>
    <submittedName>
        <fullName evidence="5">TM2 domain containing protein</fullName>
    </submittedName>
</protein>
<proteinExistence type="predicted"/>